<name>A0A017T9P9_9BACT</name>
<dbReference type="AlphaFoldDB" id="A0A017T9P9"/>
<dbReference type="STRING" id="1192034.CAP_2423"/>
<proteinExistence type="predicted"/>
<accession>A0A017T9P9</accession>
<reference evidence="2 3" key="1">
    <citation type="submission" date="2013-05" db="EMBL/GenBank/DDBJ databases">
        <title>Genome assembly of Chondromyces apiculatus DSM 436.</title>
        <authorList>
            <person name="Sharma G."/>
            <person name="Khatri I."/>
            <person name="Kaur C."/>
            <person name="Mayilraj S."/>
            <person name="Subramanian S."/>
        </authorList>
    </citation>
    <scope>NUCLEOTIDE SEQUENCE [LARGE SCALE GENOMIC DNA]</scope>
    <source>
        <strain evidence="2 3">DSM 436</strain>
    </source>
</reference>
<dbReference type="Proteomes" id="UP000019678">
    <property type="component" value="Unassembled WGS sequence"/>
</dbReference>
<dbReference type="eggNOG" id="COG3903">
    <property type="taxonomic scope" value="Bacteria"/>
</dbReference>
<dbReference type="SUPFAM" id="SSF48452">
    <property type="entry name" value="TPR-like"/>
    <property type="match status" value="1"/>
</dbReference>
<sequence>MADPVPARVPREVTSFVGRETEIAEIVDRFARGGRLVTLLGAPGAGKTRLAIRLATQALPSAVFCAVAGARTVEEIASAVGHVLAMPGDAIDTWLAQQEALLVVLDELEEALSPAAELLERWLTLAPRARFLATSRSPLHLPAETCIEIGPLTSACAITLYRERALAVRGGPVADSTEVITALTERLDRLPLAIELAASRARVLGAGDFLARIESRLDLLRAKREAFGSRHRALRDAIDTSWEALGDAERRGLARASVFQASFSLPAFEHVVGPGPRGTTAVDVLEALCEASLVVFGRTPAAQDHPRFYLYENIRAYAAEKLDELGDTQAALALHTGYFARHAADISEAHGRPRAEVLALLALDARNIAAACEQSLPGDAAEAARLALSLDPLVRARGPLRSHAERITRVLAAPGSLDDFRLRGLLLVARAHAHSSLGDVNRALADVAEAQRIVDVFGHGDIERQLLAVLSVVMISRGQFDEGLQRLPPLVRDIDPDADLLFRSIGIMHLARGSMEQALDSFSRGLALARAHSDENHEAALTALSAVTCHELGRLDEAREGLQRALALARKIGDTFVEGVARHWYGLLCLDEGDTVSARPCLEASRALLETMGDDWFHRSVVGYTGVLEAHAGGWQAARALLTSAVARARREGDHYRFGVFLANLGAVLARLGESAAARDAFAEARAHAAHSDSPNLLPLADVLESFLDPSSAAARLARAEPIARRSSDVRHAIRLVLPLVDADPLVDVDPRRPPRPEGRHLLVAARDGSWFEVDGAGRCDLSRRAPLRQVLTHLIAHHARDPRLGVSTASLLEAGWPSERISHDAGMHRVHVAIATLRRLGLGDRLVKQSDGYRLDADVQLGDA</sequence>
<protein>
    <recommendedName>
        <fullName evidence="1">AAA+ ATPase domain-containing protein</fullName>
    </recommendedName>
</protein>
<dbReference type="InterPro" id="IPR019734">
    <property type="entry name" value="TPR_rpt"/>
</dbReference>
<gene>
    <name evidence="2" type="ORF">CAP_2423</name>
</gene>
<dbReference type="InterPro" id="IPR011990">
    <property type="entry name" value="TPR-like_helical_dom_sf"/>
</dbReference>
<organism evidence="2 3">
    <name type="scientific">Chondromyces apiculatus DSM 436</name>
    <dbReference type="NCBI Taxonomy" id="1192034"/>
    <lineage>
        <taxon>Bacteria</taxon>
        <taxon>Pseudomonadati</taxon>
        <taxon>Myxococcota</taxon>
        <taxon>Polyangia</taxon>
        <taxon>Polyangiales</taxon>
        <taxon>Polyangiaceae</taxon>
        <taxon>Chondromyces</taxon>
    </lineage>
</organism>
<dbReference type="SUPFAM" id="SSF52540">
    <property type="entry name" value="P-loop containing nucleoside triphosphate hydrolases"/>
    <property type="match status" value="1"/>
</dbReference>
<dbReference type="OrthoDB" id="9812579at2"/>
<dbReference type="PANTHER" id="PTHR47691:SF3">
    <property type="entry name" value="HTH-TYPE TRANSCRIPTIONAL REGULATOR RV0890C-RELATED"/>
    <property type="match status" value="1"/>
</dbReference>
<keyword evidence="3" id="KW-1185">Reference proteome</keyword>
<dbReference type="RefSeq" id="WP_044240944.1">
    <property type="nucleotide sequence ID" value="NZ_ASRX01000019.1"/>
</dbReference>
<evidence type="ECO:0000313" key="2">
    <source>
        <dbReference type="EMBL" id="EYF05964.1"/>
    </source>
</evidence>
<dbReference type="Gene3D" id="3.40.50.300">
    <property type="entry name" value="P-loop containing nucleotide triphosphate hydrolases"/>
    <property type="match status" value="1"/>
</dbReference>
<dbReference type="SMART" id="SM00028">
    <property type="entry name" value="TPR"/>
    <property type="match status" value="4"/>
</dbReference>
<evidence type="ECO:0000259" key="1">
    <source>
        <dbReference type="SMART" id="SM00382"/>
    </source>
</evidence>
<evidence type="ECO:0000313" key="3">
    <source>
        <dbReference type="Proteomes" id="UP000019678"/>
    </source>
</evidence>
<dbReference type="PANTHER" id="PTHR47691">
    <property type="entry name" value="REGULATOR-RELATED"/>
    <property type="match status" value="1"/>
</dbReference>
<dbReference type="Gene3D" id="1.25.40.10">
    <property type="entry name" value="Tetratricopeptide repeat domain"/>
    <property type="match status" value="2"/>
</dbReference>
<dbReference type="InterPro" id="IPR027417">
    <property type="entry name" value="P-loop_NTPase"/>
</dbReference>
<comment type="caution">
    <text evidence="2">The sequence shown here is derived from an EMBL/GenBank/DDBJ whole genome shotgun (WGS) entry which is preliminary data.</text>
</comment>
<dbReference type="EMBL" id="ASRX01000019">
    <property type="protein sequence ID" value="EYF05964.1"/>
    <property type="molecule type" value="Genomic_DNA"/>
</dbReference>
<dbReference type="InterPro" id="IPR003593">
    <property type="entry name" value="AAA+_ATPase"/>
</dbReference>
<dbReference type="SMART" id="SM00382">
    <property type="entry name" value="AAA"/>
    <property type="match status" value="1"/>
</dbReference>
<feature type="domain" description="AAA+ ATPase" evidence="1">
    <location>
        <begin position="33"/>
        <end position="208"/>
    </location>
</feature>